<proteinExistence type="predicted"/>
<dbReference type="AlphaFoldDB" id="A0A815GY84"/>
<organism evidence="1 2">
    <name type="scientific">Adineta ricciae</name>
    <name type="common">Rotifer</name>
    <dbReference type="NCBI Taxonomy" id="249248"/>
    <lineage>
        <taxon>Eukaryota</taxon>
        <taxon>Metazoa</taxon>
        <taxon>Spiralia</taxon>
        <taxon>Gnathifera</taxon>
        <taxon>Rotifera</taxon>
        <taxon>Eurotatoria</taxon>
        <taxon>Bdelloidea</taxon>
        <taxon>Adinetida</taxon>
        <taxon>Adinetidae</taxon>
        <taxon>Adineta</taxon>
    </lineage>
</organism>
<dbReference type="Proteomes" id="UP000663852">
    <property type="component" value="Unassembled WGS sequence"/>
</dbReference>
<protein>
    <submittedName>
        <fullName evidence="1">Uncharacterized protein</fullName>
    </submittedName>
</protein>
<reference evidence="1" key="1">
    <citation type="submission" date="2021-02" db="EMBL/GenBank/DDBJ databases">
        <authorList>
            <person name="Nowell W R."/>
        </authorList>
    </citation>
    <scope>NUCLEOTIDE SEQUENCE</scope>
</reference>
<evidence type="ECO:0000313" key="2">
    <source>
        <dbReference type="Proteomes" id="UP000663852"/>
    </source>
</evidence>
<accession>A0A815GY84</accession>
<gene>
    <name evidence="1" type="ORF">EDS130_LOCUS32914</name>
</gene>
<name>A0A815GY84_ADIRI</name>
<sequence>MENVVLLWYHNSADNDIPSTLIVNQIQERSFTQEHCILTVQRFTTMHKLRGFHSKEENLFSTMDLNIID</sequence>
<dbReference type="EMBL" id="CAJNOJ010000257">
    <property type="protein sequence ID" value="CAF1344317.1"/>
    <property type="molecule type" value="Genomic_DNA"/>
</dbReference>
<comment type="caution">
    <text evidence="1">The sequence shown here is derived from an EMBL/GenBank/DDBJ whole genome shotgun (WGS) entry which is preliminary data.</text>
</comment>
<evidence type="ECO:0000313" key="1">
    <source>
        <dbReference type="EMBL" id="CAF1344317.1"/>
    </source>
</evidence>